<accession>A0NIG4</accession>
<reference evidence="2 3" key="1">
    <citation type="submission" date="2006-11" db="EMBL/GenBank/DDBJ databases">
        <authorList>
            <consortium name="Laboratoire de Microbiologie (Universite Bourgogne)"/>
            <consortium name="GENOME Express"/>
            <consortium name="UMR Oenologie Ampelologie (Universite Bordeaux 2)"/>
            <person name="Guzzo J."/>
        </authorList>
    </citation>
    <scope>NUCLEOTIDE SEQUENCE [LARGE SCALE GENOMIC DNA]</scope>
    <source>
        <strain evidence="2 3">ATCC BAA-1163</strain>
    </source>
</reference>
<evidence type="ECO:0000313" key="3">
    <source>
        <dbReference type="Proteomes" id="UP000003346"/>
    </source>
</evidence>
<evidence type="ECO:0000256" key="1">
    <source>
        <dbReference type="SAM" id="Phobius"/>
    </source>
</evidence>
<keyword evidence="1" id="KW-0812">Transmembrane</keyword>
<gene>
    <name evidence="2" type="ORF">OENOO_48036</name>
</gene>
<sequence>MGKIMIKRNILKALLVLLFIISFLPHTGIGEAKKFSIATKNYWQLMTSPAYLFLFIVLMVLVATTLFFAFKKESRKSVFFTSLSVTAHIVILLSVISPFFRFLYQRNLFSSLFGQSGVLSMMFTYSWGLLIDLILSVCLLGVLIKKTP</sequence>
<name>A0NIG4_OENOE</name>
<dbReference type="EMBL" id="AAUV01000043">
    <property type="protein sequence ID" value="EAV39739.1"/>
    <property type="molecule type" value="Genomic_DNA"/>
</dbReference>
<feature type="transmembrane region" description="Helical" evidence="1">
    <location>
        <begin position="77"/>
        <end position="104"/>
    </location>
</feature>
<protein>
    <submittedName>
        <fullName evidence="2">Uncharacterized protein</fullName>
    </submittedName>
</protein>
<dbReference type="AlphaFoldDB" id="A0NIG4"/>
<keyword evidence="1" id="KW-0472">Membrane</keyword>
<feature type="transmembrane region" description="Helical" evidence="1">
    <location>
        <begin position="48"/>
        <end position="70"/>
    </location>
</feature>
<comment type="caution">
    <text evidence="2">The sequence shown here is derived from an EMBL/GenBank/DDBJ whole genome shotgun (WGS) entry which is preliminary data.</text>
</comment>
<feature type="transmembrane region" description="Helical" evidence="1">
    <location>
        <begin position="124"/>
        <end position="144"/>
    </location>
</feature>
<organism evidence="2 3">
    <name type="scientific">Oenococcus oeni ATCC BAA-1163</name>
    <dbReference type="NCBI Taxonomy" id="379360"/>
    <lineage>
        <taxon>Bacteria</taxon>
        <taxon>Bacillati</taxon>
        <taxon>Bacillota</taxon>
        <taxon>Bacilli</taxon>
        <taxon>Lactobacillales</taxon>
        <taxon>Lactobacillaceae</taxon>
        <taxon>Oenococcus</taxon>
    </lineage>
</organism>
<dbReference type="Proteomes" id="UP000003346">
    <property type="component" value="Unassembled WGS sequence"/>
</dbReference>
<dbReference type="HOGENOM" id="CLU_1794536_0_0_9"/>
<evidence type="ECO:0000313" key="2">
    <source>
        <dbReference type="EMBL" id="EAV39739.1"/>
    </source>
</evidence>
<proteinExistence type="predicted"/>
<keyword evidence="1" id="KW-1133">Transmembrane helix</keyword>